<evidence type="ECO:0000313" key="2">
    <source>
        <dbReference type="Proteomes" id="UP000712600"/>
    </source>
</evidence>
<feature type="non-terminal residue" evidence="1">
    <location>
        <position position="1"/>
    </location>
</feature>
<comment type="caution">
    <text evidence="1">The sequence shown here is derived from an EMBL/GenBank/DDBJ whole genome shotgun (WGS) entry which is preliminary data.</text>
</comment>
<name>A0A8S9RN13_BRACR</name>
<accession>A0A8S9RN13</accession>
<dbReference type="Proteomes" id="UP000712600">
    <property type="component" value="Unassembled WGS sequence"/>
</dbReference>
<proteinExistence type="predicted"/>
<sequence length="109" mass="12805">MDHNNNHHQWRMMRFSFKNATIALTVRNLLIFQFLLHTLLINAAQLRYIKGAEETRLAMQPTLYYISPHFVREIEQEGTGGQETEQEKDVKQNTAVDLSKRLKNFSSLK</sequence>
<reference evidence="1" key="1">
    <citation type="submission" date="2019-12" db="EMBL/GenBank/DDBJ databases">
        <title>Genome sequencing and annotation of Brassica cretica.</title>
        <authorList>
            <person name="Studholme D.J."/>
            <person name="Sarris P."/>
        </authorList>
    </citation>
    <scope>NUCLEOTIDE SEQUENCE</scope>
    <source>
        <strain evidence="1">PFS-109/04</strain>
        <tissue evidence="1">Leaf</tissue>
    </source>
</reference>
<protein>
    <submittedName>
        <fullName evidence="1">Uncharacterized protein</fullName>
    </submittedName>
</protein>
<gene>
    <name evidence="1" type="ORF">F2Q69_00063821</name>
</gene>
<dbReference type="AlphaFoldDB" id="A0A8S9RN13"/>
<dbReference type="EMBL" id="QGKX02000095">
    <property type="protein sequence ID" value="KAF3574300.1"/>
    <property type="molecule type" value="Genomic_DNA"/>
</dbReference>
<evidence type="ECO:0000313" key="1">
    <source>
        <dbReference type="EMBL" id="KAF3574300.1"/>
    </source>
</evidence>
<organism evidence="1 2">
    <name type="scientific">Brassica cretica</name>
    <name type="common">Mustard</name>
    <dbReference type="NCBI Taxonomy" id="69181"/>
    <lineage>
        <taxon>Eukaryota</taxon>
        <taxon>Viridiplantae</taxon>
        <taxon>Streptophyta</taxon>
        <taxon>Embryophyta</taxon>
        <taxon>Tracheophyta</taxon>
        <taxon>Spermatophyta</taxon>
        <taxon>Magnoliopsida</taxon>
        <taxon>eudicotyledons</taxon>
        <taxon>Gunneridae</taxon>
        <taxon>Pentapetalae</taxon>
        <taxon>rosids</taxon>
        <taxon>malvids</taxon>
        <taxon>Brassicales</taxon>
        <taxon>Brassicaceae</taxon>
        <taxon>Brassiceae</taxon>
        <taxon>Brassica</taxon>
    </lineage>
</organism>